<organism evidence="2 3">
    <name type="scientific">Polyplosphaeria fusca</name>
    <dbReference type="NCBI Taxonomy" id="682080"/>
    <lineage>
        <taxon>Eukaryota</taxon>
        <taxon>Fungi</taxon>
        <taxon>Dikarya</taxon>
        <taxon>Ascomycota</taxon>
        <taxon>Pezizomycotina</taxon>
        <taxon>Dothideomycetes</taxon>
        <taxon>Pleosporomycetidae</taxon>
        <taxon>Pleosporales</taxon>
        <taxon>Tetraplosphaeriaceae</taxon>
        <taxon>Polyplosphaeria</taxon>
    </lineage>
</organism>
<evidence type="ECO:0000256" key="1">
    <source>
        <dbReference type="SAM" id="MobiDB-lite"/>
    </source>
</evidence>
<keyword evidence="3" id="KW-1185">Reference proteome</keyword>
<comment type="caution">
    <text evidence="2">The sequence shown here is derived from an EMBL/GenBank/DDBJ whole genome shotgun (WGS) entry which is preliminary data.</text>
</comment>
<reference evidence="2" key="1">
    <citation type="journal article" date="2020" name="Stud. Mycol.">
        <title>101 Dothideomycetes genomes: a test case for predicting lifestyles and emergence of pathogens.</title>
        <authorList>
            <person name="Haridas S."/>
            <person name="Albert R."/>
            <person name="Binder M."/>
            <person name="Bloem J."/>
            <person name="Labutti K."/>
            <person name="Salamov A."/>
            <person name="Andreopoulos B."/>
            <person name="Baker S."/>
            <person name="Barry K."/>
            <person name="Bills G."/>
            <person name="Bluhm B."/>
            <person name="Cannon C."/>
            <person name="Castanera R."/>
            <person name="Culley D."/>
            <person name="Daum C."/>
            <person name="Ezra D."/>
            <person name="Gonzalez J."/>
            <person name="Henrissat B."/>
            <person name="Kuo A."/>
            <person name="Liang C."/>
            <person name="Lipzen A."/>
            <person name="Lutzoni F."/>
            <person name="Magnuson J."/>
            <person name="Mondo S."/>
            <person name="Nolan M."/>
            <person name="Ohm R."/>
            <person name="Pangilinan J."/>
            <person name="Park H.-J."/>
            <person name="Ramirez L."/>
            <person name="Alfaro M."/>
            <person name="Sun H."/>
            <person name="Tritt A."/>
            <person name="Yoshinaga Y."/>
            <person name="Zwiers L.-H."/>
            <person name="Turgeon B."/>
            <person name="Goodwin S."/>
            <person name="Spatafora J."/>
            <person name="Crous P."/>
            <person name="Grigoriev I."/>
        </authorList>
    </citation>
    <scope>NUCLEOTIDE SEQUENCE</scope>
    <source>
        <strain evidence="2">CBS 125425</strain>
    </source>
</reference>
<gene>
    <name evidence="2" type="ORF">EJ04DRAFT_126754</name>
</gene>
<proteinExistence type="predicted"/>
<protein>
    <submittedName>
        <fullName evidence="2">Uncharacterized protein</fullName>
    </submittedName>
</protein>
<evidence type="ECO:0000313" key="3">
    <source>
        <dbReference type="Proteomes" id="UP000799444"/>
    </source>
</evidence>
<feature type="compositionally biased region" description="Basic and acidic residues" evidence="1">
    <location>
        <begin position="51"/>
        <end position="63"/>
    </location>
</feature>
<dbReference type="EMBL" id="ML996117">
    <property type="protein sequence ID" value="KAF2737352.1"/>
    <property type="molecule type" value="Genomic_DNA"/>
</dbReference>
<evidence type="ECO:0000313" key="2">
    <source>
        <dbReference type="EMBL" id="KAF2737352.1"/>
    </source>
</evidence>
<sequence>MTAAAVVPLADNAKYISPRKVKEKQVVSIAGIFKKRSEAPFSSKRNPLKLHSSDAQDQAEDRPKKRTRFAADVKTIGWHANSSSPQRAEPPEAEVLSSKTSEMHPLSLSFNDTTIAYRANLYKAAVNAINATHAHFTQQLHLSTTRTSSDADNLVASPFQISIWAKLEESSRVLNASFGGTMIKATPKNPNGGIVEAPQELDEKMAAFEMSMVNHEKEFNDLTRSWQKIVKEIWHVGVQALGEDTMRDMLLPQPVVAEELDHEEEPLFVANDEDDVKKPKPKVSFQEPVPQSLAEPSCYRSPLKSIPEIPMADVGDLEATMNELGDRRMEELRELDEESQKWWQRKHQKMAAILQAG</sequence>
<dbReference type="AlphaFoldDB" id="A0A9P4V2F8"/>
<dbReference type="OrthoDB" id="3777651at2759"/>
<accession>A0A9P4V2F8</accession>
<name>A0A9P4V2F8_9PLEO</name>
<dbReference type="Proteomes" id="UP000799444">
    <property type="component" value="Unassembled WGS sequence"/>
</dbReference>
<feature type="region of interest" description="Disordered" evidence="1">
    <location>
        <begin position="274"/>
        <end position="298"/>
    </location>
</feature>
<feature type="region of interest" description="Disordered" evidence="1">
    <location>
        <begin position="40"/>
        <end position="67"/>
    </location>
</feature>
<feature type="region of interest" description="Disordered" evidence="1">
    <location>
        <begin position="79"/>
        <end position="100"/>
    </location>
</feature>